<evidence type="ECO:0000256" key="4">
    <source>
        <dbReference type="ARBA" id="ARBA00023242"/>
    </source>
</evidence>
<dbReference type="GO" id="GO:1990904">
    <property type="term" value="C:ribonucleoprotein complex"/>
    <property type="evidence" value="ECO:0007669"/>
    <property type="project" value="UniProtKB-KW"/>
</dbReference>
<evidence type="ECO:0000313" key="11">
    <source>
        <dbReference type="Proteomes" id="UP000652761"/>
    </source>
</evidence>
<keyword evidence="7" id="KW-0507">mRNA processing</keyword>
<feature type="domain" description="Sm" evidence="9">
    <location>
        <begin position="55"/>
        <end position="127"/>
    </location>
</feature>
<comment type="subcellular location">
    <subcellularLocation>
        <location evidence="1 7">Nucleus</location>
    </subcellularLocation>
</comment>
<comment type="function">
    <text evidence="6 7">Involved in splicing regulation. Facilitates post-transcriptional gene silencing (PTGS) by limiting the degradation of transgene aberrant RNAs by the RNA quality control (RQC) machinery, thus favoring their entry into cytoplasmic siRNA bodies where they can trigger PTGS. Does not participate in the production of small RNAs.</text>
</comment>
<dbReference type="GO" id="GO:0035194">
    <property type="term" value="P:regulatory ncRNA-mediated post-transcriptional gene silencing"/>
    <property type="evidence" value="ECO:0007669"/>
    <property type="project" value="UniProtKB-ARBA"/>
</dbReference>
<dbReference type="InterPro" id="IPR010920">
    <property type="entry name" value="LSM_dom_sf"/>
</dbReference>
<evidence type="ECO:0000256" key="5">
    <source>
        <dbReference type="ARBA" id="ARBA00023274"/>
    </source>
</evidence>
<keyword evidence="7" id="KW-0508">mRNA splicing</keyword>
<evidence type="ECO:0000256" key="8">
    <source>
        <dbReference type="SAM" id="MobiDB-lite"/>
    </source>
</evidence>
<dbReference type="Pfam" id="PF01423">
    <property type="entry name" value="LSM"/>
    <property type="match status" value="1"/>
</dbReference>
<dbReference type="OrthoDB" id="9626941at2759"/>
<comment type="similarity">
    <text evidence="2 7">Belongs to the snRNP core protein family.</text>
</comment>
<dbReference type="InterPro" id="IPR001163">
    <property type="entry name" value="Sm_dom_euk/arc"/>
</dbReference>
<keyword evidence="5 7" id="KW-0687">Ribonucleoprotein</keyword>
<keyword evidence="11" id="KW-1185">Reference proteome</keyword>
<evidence type="ECO:0000313" key="10">
    <source>
        <dbReference type="EMBL" id="MQL92745.1"/>
    </source>
</evidence>
<evidence type="ECO:0000256" key="7">
    <source>
        <dbReference type="RuleBase" id="RU365054"/>
    </source>
</evidence>
<reference evidence="10" key="1">
    <citation type="submission" date="2017-07" db="EMBL/GenBank/DDBJ databases">
        <title>Taro Niue Genome Assembly and Annotation.</title>
        <authorList>
            <person name="Atibalentja N."/>
            <person name="Keating K."/>
            <person name="Fields C.J."/>
        </authorList>
    </citation>
    <scope>NUCLEOTIDE SEQUENCE</scope>
    <source>
        <strain evidence="10">Niue_2</strain>
        <tissue evidence="10">Leaf</tissue>
    </source>
</reference>
<gene>
    <name evidence="10" type="ORF">Taro_025382</name>
</gene>
<evidence type="ECO:0000256" key="6">
    <source>
        <dbReference type="ARBA" id="ARBA00054531"/>
    </source>
</evidence>
<dbReference type="InterPro" id="IPR034102">
    <property type="entry name" value="Sm_D1"/>
</dbReference>
<accession>A0A843VA04</accession>
<evidence type="ECO:0000256" key="1">
    <source>
        <dbReference type="ARBA" id="ARBA00004123"/>
    </source>
</evidence>
<evidence type="ECO:0000256" key="3">
    <source>
        <dbReference type="ARBA" id="ARBA00022737"/>
    </source>
</evidence>
<organism evidence="10 11">
    <name type="scientific">Colocasia esculenta</name>
    <name type="common">Wild taro</name>
    <name type="synonym">Arum esculentum</name>
    <dbReference type="NCBI Taxonomy" id="4460"/>
    <lineage>
        <taxon>Eukaryota</taxon>
        <taxon>Viridiplantae</taxon>
        <taxon>Streptophyta</taxon>
        <taxon>Embryophyta</taxon>
        <taxon>Tracheophyta</taxon>
        <taxon>Spermatophyta</taxon>
        <taxon>Magnoliopsida</taxon>
        <taxon>Liliopsida</taxon>
        <taxon>Araceae</taxon>
        <taxon>Aroideae</taxon>
        <taxon>Colocasieae</taxon>
        <taxon>Colocasia</taxon>
    </lineage>
</organism>
<protein>
    <recommendedName>
        <fullName evidence="7">Small nuclear ribonucleoprotein Sm D1</fullName>
    </recommendedName>
    <alternativeName>
        <fullName evidence="7">snRNP core protein D1</fullName>
    </alternativeName>
</protein>
<keyword evidence="4 7" id="KW-0539">Nucleus</keyword>
<sequence>MRFINLGGGGGEGFEAPAHLVSFQHSAFGGNRGGLGLLFGPAFAFSSSCSGLSMKLVRFLMKLNNETVSIELKNGTVVHGTITGVDISMNTHLKTVKLTVKGKNPVTLDHLSVRGNNIRYYILPDSLNIETLLVEETPRVKPKKPTADLQVVAGAVDVGAVVAEAVKCGGKVIEGEIRGEGKHKERERRWRATQGEGVTNSTATAHWCLGSDEGWCAATGMMRSWLGAMQMQRRGDDGAALSRAQWGERQSSEAATASGASEQRGHGGEQ</sequence>
<feature type="compositionally biased region" description="Low complexity" evidence="8">
    <location>
        <begin position="252"/>
        <end position="262"/>
    </location>
</feature>
<dbReference type="GO" id="GO:0016607">
    <property type="term" value="C:nuclear speck"/>
    <property type="evidence" value="ECO:0007669"/>
    <property type="project" value="UniProtKB-ARBA"/>
</dbReference>
<keyword evidence="3" id="KW-0677">Repeat</keyword>
<dbReference type="SMART" id="SM00651">
    <property type="entry name" value="Sm"/>
    <property type="match status" value="1"/>
</dbReference>
<dbReference type="Gene3D" id="2.30.30.100">
    <property type="match status" value="1"/>
</dbReference>
<dbReference type="Proteomes" id="UP000652761">
    <property type="component" value="Unassembled WGS sequence"/>
</dbReference>
<dbReference type="CDD" id="cd01724">
    <property type="entry name" value="Sm_D1"/>
    <property type="match status" value="1"/>
</dbReference>
<proteinExistence type="inferred from homology"/>
<dbReference type="PROSITE" id="PS52002">
    <property type="entry name" value="SM"/>
    <property type="match status" value="1"/>
</dbReference>
<dbReference type="GO" id="GO:0000387">
    <property type="term" value="P:spliceosomal snRNP assembly"/>
    <property type="evidence" value="ECO:0007669"/>
    <property type="project" value="UniProtKB-UniRule"/>
</dbReference>
<dbReference type="GO" id="GO:0003723">
    <property type="term" value="F:RNA binding"/>
    <property type="evidence" value="ECO:0007669"/>
    <property type="project" value="InterPro"/>
</dbReference>
<dbReference type="PANTHER" id="PTHR23338">
    <property type="entry name" value="SMALL NUCLEAR RIBONUCLEOPROTEIN SM"/>
    <property type="match status" value="1"/>
</dbReference>
<comment type="caution">
    <text evidence="10">The sequence shown here is derived from an EMBL/GenBank/DDBJ whole genome shotgun (WGS) entry which is preliminary data.</text>
</comment>
<dbReference type="InterPro" id="IPR027141">
    <property type="entry name" value="LSm4/Sm_D1/D3"/>
</dbReference>
<evidence type="ECO:0000256" key="2">
    <source>
        <dbReference type="ARBA" id="ARBA00008146"/>
    </source>
</evidence>
<dbReference type="FunFam" id="2.30.30.100:FF:000008">
    <property type="entry name" value="Small nuclear ribonucleoprotein Sm D1"/>
    <property type="match status" value="1"/>
</dbReference>
<dbReference type="AlphaFoldDB" id="A0A843VA04"/>
<name>A0A843VA04_COLES</name>
<dbReference type="InterPro" id="IPR047575">
    <property type="entry name" value="Sm"/>
</dbReference>
<evidence type="ECO:0000259" key="9">
    <source>
        <dbReference type="PROSITE" id="PS52002"/>
    </source>
</evidence>
<feature type="region of interest" description="Disordered" evidence="8">
    <location>
        <begin position="232"/>
        <end position="270"/>
    </location>
</feature>
<dbReference type="SUPFAM" id="SSF50182">
    <property type="entry name" value="Sm-like ribonucleoproteins"/>
    <property type="match status" value="1"/>
</dbReference>
<dbReference type="EMBL" id="NMUH01001481">
    <property type="protein sequence ID" value="MQL92745.1"/>
    <property type="molecule type" value="Genomic_DNA"/>
</dbReference>